<evidence type="ECO:0000313" key="13">
    <source>
        <dbReference type="Proteomes" id="UP000316988"/>
    </source>
</evidence>
<evidence type="ECO:0000256" key="1">
    <source>
        <dbReference type="ARBA" id="ARBA00004429"/>
    </source>
</evidence>
<feature type="transmembrane region" description="Helical" evidence="10">
    <location>
        <begin position="53"/>
        <end position="71"/>
    </location>
</feature>
<evidence type="ECO:0000256" key="9">
    <source>
        <dbReference type="ARBA" id="ARBA00023251"/>
    </source>
</evidence>
<evidence type="ECO:0000256" key="3">
    <source>
        <dbReference type="ARBA" id="ARBA00022448"/>
    </source>
</evidence>
<dbReference type="InterPro" id="IPR000412">
    <property type="entry name" value="ABC_2_transport"/>
</dbReference>
<dbReference type="InterPro" id="IPR047817">
    <property type="entry name" value="ABC2_TM_bact-type"/>
</dbReference>
<comment type="caution">
    <text evidence="12">The sequence shown here is derived from an EMBL/GenBank/DDBJ whole genome shotgun (WGS) entry which is preliminary data.</text>
</comment>
<dbReference type="GO" id="GO:0043190">
    <property type="term" value="C:ATP-binding cassette (ABC) transporter complex"/>
    <property type="evidence" value="ECO:0007669"/>
    <property type="project" value="InterPro"/>
</dbReference>
<sequence length="288" mass="32486">MSVTDVDLSAFDTPGRGRGLLDVFRRRYLLRLLVRKGTATRYRNSVLGWTWSYVKPGVQFFVYFFIIGIVLNAHRDVQYFPVYLFSGLILVNFFNEAFGNATTAIVENRALVRKIYLPRELFPVSAIIVALIHFLPQAAILLVIVVILGWVPTLTSVAIAVAGLALMATFALGLGMMFGAVNVRFRDAQNFVEIIRMVAIWSTPTIYTWGLMRDVLPQWAFNIYFSNPLAIGVEMYHEAFWAPVIDGTAVWPPNALWNIVAAVTLSLLTVVVGQLMFRHFERSFAQDL</sequence>
<keyword evidence="3 10" id="KW-0813">Transport</keyword>
<keyword evidence="8 10" id="KW-0472">Membrane</keyword>
<reference evidence="12 13" key="1">
    <citation type="submission" date="2019-07" db="EMBL/GenBank/DDBJ databases">
        <authorList>
            <person name="Zhao L.H."/>
        </authorList>
    </citation>
    <scope>NUCLEOTIDE SEQUENCE [LARGE SCALE GENOMIC DNA]</scope>
    <source>
        <strain evidence="12 13">Co35</strain>
    </source>
</reference>
<keyword evidence="5" id="KW-0997">Cell inner membrane</keyword>
<dbReference type="AlphaFoldDB" id="A0A554SH09"/>
<dbReference type="Pfam" id="PF01061">
    <property type="entry name" value="ABC2_membrane"/>
    <property type="match status" value="1"/>
</dbReference>
<keyword evidence="9" id="KW-0046">Antibiotic resistance</keyword>
<dbReference type="PROSITE" id="PS51012">
    <property type="entry name" value="ABC_TM2"/>
    <property type="match status" value="1"/>
</dbReference>
<dbReference type="PRINTS" id="PR00164">
    <property type="entry name" value="ABC2TRNSPORT"/>
</dbReference>
<evidence type="ECO:0000256" key="4">
    <source>
        <dbReference type="ARBA" id="ARBA00022475"/>
    </source>
</evidence>
<dbReference type="GO" id="GO:0015920">
    <property type="term" value="P:lipopolysaccharide transport"/>
    <property type="evidence" value="ECO:0007669"/>
    <property type="project" value="TreeGrafter"/>
</dbReference>
<feature type="transmembrane region" description="Helical" evidence="10">
    <location>
        <begin position="127"/>
        <end position="151"/>
    </location>
</feature>
<name>A0A554SH09_9ACTN</name>
<evidence type="ECO:0000313" key="12">
    <source>
        <dbReference type="EMBL" id="TSD65606.1"/>
    </source>
</evidence>
<dbReference type="OrthoDB" id="9789409at2"/>
<evidence type="ECO:0000256" key="8">
    <source>
        <dbReference type="ARBA" id="ARBA00023136"/>
    </source>
</evidence>
<dbReference type="RefSeq" id="WP_143911725.1">
    <property type="nucleotide sequence ID" value="NZ_VLNT01000002.1"/>
</dbReference>
<keyword evidence="6 10" id="KW-0812">Transmembrane</keyword>
<dbReference type="InterPro" id="IPR013525">
    <property type="entry name" value="ABC2_TM"/>
</dbReference>
<evidence type="ECO:0000256" key="7">
    <source>
        <dbReference type="ARBA" id="ARBA00022989"/>
    </source>
</evidence>
<dbReference type="PANTHER" id="PTHR30413:SF8">
    <property type="entry name" value="TRANSPORT PERMEASE PROTEIN"/>
    <property type="match status" value="1"/>
</dbReference>
<keyword evidence="4 10" id="KW-1003">Cell membrane</keyword>
<feature type="transmembrane region" description="Helical" evidence="10">
    <location>
        <begin position="157"/>
        <end position="182"/>
    </location>
</feature>
<keyword evidence="7 10" id="KW-1133">Transmembrane helix</keyword>
<comment type="subcellular location">
    <subcellularLocation>
        <location evidence="1">Cell inner membrane</location>
        <topology evidence="1">Multi-pass membrane protein</topology>
    </subcellularLocation>
    <subcellularLocation>
        <location evidence="10">Cell membrane</location>
        <topology evidence="10">Multi-pass membrane protein</topology>
    </subcellularLocation>
</comment>
<evidence type="ECO:0000256" key="6">
    <source>
        <dbReference type="ARBA" id="ARBA00022692"/>
    </source>
</evidence>
<keyword evidence="13" id="KW-1185">Reference proteome</keyword>
<accession>A0A554SH09</accession>
<evidence type="ECO:0000259" key="11">
    <source>
        <dbReference type="PROSITE" id="PS51012"/>
    </source>
</evidence>
<evidence type="ECO:0000256" key="2">
    <source>
        <dbReference type="ARBA" id="ARBA00007783"/>
    </source>
</evidence>
<feature type="transmembrane region" description="Helical" evidence="10">
    <location>
        <begin position="255"/>
        <end position="277"/>
    </location>
</feature>
<feature type="domain" description="ABC transmembrane type-2" evidence="11">
    <location>
        <begin position="47"/>
        <end position="280"/>
    </location>
</feature>
<feature type="transmembrane region" description="Helical" evidence="10">
    <location>
        <begin position="83"/>
        <end position="106"/>
    </location>
</feature>
<evidence type="ECO:0000256" key="10">
    <source>
        <dbReference type="RuleBase" id="RU361157"/>
    </source>
</evidence>
<organism evidence="12 13">
    <name type="scientific">Aeromicrobium piscarium</name>
    <dbReference type="NCBI Taxonomy" id="2590901"/>
    <lineage>
        <taxon>Bacteria</taxon>
        <taxon>Bacillati</taxon>
        <taxon>Actinomycetota</taxon>
        <taxon>Actinomycetes</taxon>
        <taxon>Propionibacteriales</taxon>
        <taxon>Nocardioidaceae</taxon>
        <taxon>Aeromicrobium</taxon>
    </lineage>
</organism>
<comment type="similarity">
    <text evidence="2 10">Belongs to the ABC-2 integral membrane protein family.</text>
</comment>
<protein>
    <recommendedName>
        <fullName evidence="10">Transport permease protein</fullName>
    </recommendedName>
</protein>
<dbReference type="Proteomes" id="UP000316988">
    <property type="component" value="Unassembled WGS sequence"/>
</dbReference>
<feature type="transmembrane region" description="Helical" evidence="10">
    <location>
        <begin position="194"/>
        <end position="212"/>
    </location>
</feature>
<dbReference type="GO" id="GO:0140359">
    <property type="term" value="F:ABC-type transporter activity"/>
    <property type="evidence" value="ECO:0007669"/>
    <property type="project" value="InterPro"/>
</dbReference>
<dbReference type="PANTHER" id="PTHR30413">
    <property type="entry name" value="INNER MEMBRANE TRANSPORT PERMEASE"/>
    <property type="match status" value="1"/>
</dbReference>
<gene>
    <name evidence="12" type="ORF">FNM00_04070</name>
</gene>
<evidence type="ECO:0000256" key="5">
    <source>
        <dbReference type="ARBA" id="ARBA00022519"/>
    </source>
</evidence>
<dbReference type="GO" id="GO:0046677">
    <property type="term" value="P:response to antibiotic"/>
    <property type="evidence" value="ECO:0007669"/>
    <property type="project" value="UniProtKB-KW"/>
</dbReference>
<dbReference type="EMBL" id="VLNT01000002">
    <property type="protein sequence ID" value="TSD65606.1"/>
    <property type="molecule type" value="Genomic_DNA"/>
</dbReference>
<proteinExistence type="inferred from homology"/>